<dbReference type="GO" id="GO:0004252">
    <property type="term" value="F:serine-type endopeptidase activity"/>
    <property type="evidence" value="ECO:0007669"/>
    <property type="project" value="InterPro"/>
</dbReference>
<dbReference type="Proteomes" id="UP001233999">
    <property type="component" value="Unassembled WGS sequence"/>
</dbReference>
<dbReference type="InterPro" id="IPR009003">
    <property type="entry name" value="Peptidase_S1_PA"/>
</dbReference>
<dbReference type="InterPro" id="IPR041515">
    <property type="entry name" value="PPAF-2-like_Clip"/>
</dbReference>
<dbReference type="CDD" id="cd00190">
    <property type="entry name" value="Tryp_SPc"/>
    <property type="match status" value="1"/>
</dbReference>
<dbReference type="Pfam" id="PF00089">
    <property type="entry name" value="Trypsin"/>
    <property type="match status" value="2"/>
</dbReference>
<dbReference type="InterPro" id="IPR001254">
    <property type="entry name" value="Trypsin_dom"/>
</dbReference>
<evidence type="ECO:0000256" key="3">
    <source>
        <dbReference type="ARBA" id="ARBA00022729"/>
    </source>
</evidence>
<organism evidence="10 11">
    <name type="scientific">Diploptera punctata</name>
    <name type="common">Pacific beetle cockroach</name>
    <dbReference type="NCBI Taxonomy" id="6984"/>
    <lineage>
        <taxon>Eukaryota</taxon>
        <taxon>Metazoa</taxon>
        <taxon>Ecdysozoa</taxon>
        <taxon>Arthropoda</taxon>
        <taxon>Hexapoda</taxon>
        <taxon>Insecta</taxon>
        <taxon>Pterygota</taxon>
        <taxon>Neoptera</taxon>
        <taxon>Polyneoptera</taxon>
        <taxon>Dictyoptera</taxon>
        <taxon>Blattodea</taxon>
        <taxon>Blaberoidea</taxon>
        <taxon>Blaberidae</taxon>
        <taxon>Diplopterinae</taxon>
        <taxon>Diploptera</taxon>
    </lineage>
</organism>
<dbReference type="PROSITE" id="PS00134">
    <property type="entry name" value="TRYPSIN_HIS"/>
    <property type="match status" value="1"/>
</dbReference>
<proteinExistence type="predicted"/>
<sequence length="518" mass="56956">NKGRYQKTLMKVDLPILSNDNCQEKLRSTRLGHFFRLHRSFICAGGERGKDTCTGDGGGPLACYDPALNAYVQVGIVSWGISCGDHGVPGVYTNFTFILRISLPLSPNSVKVTALYVAAFIARSAEGQADLDQLIGQVFGGGTTDNSDNNNQPQPPVEINNQPSSSSNNNNPLECQCVPYYLCKNNKIITDGVGLIDIRIREGPCANYLDVCCQKPNTVKDPITPKPLTRLGCGRRNPEGVGFRIRGDEDSEAQFGEFPWMVAILREENGDESNAEKLNVYQCGGALVHPQVVVTAAHCIATLKDPQSLKVRAGEWDTQTKNELFPHQDRYVKKIVVHPEYYSGALYNDIGLLFLEQPVDLAENVDLVCLPPQGAVYDLSRCFASGWGKDTFGKEGRYQVILKKVELPVVPRDRCLDSLRQTRLGPFFQLHDSFICAGGENGKDTCKGDGGSPLVCPSAEDSTTYQQVGIVAWGIGCGENNTPGVYVNVPIFRDWIDEQVAYEGLNPSHYRHKRSIMT</sequence>
<dbReference type="Gene3D" id="2.40.10.10">
    <property type="entry name" value="Trypsin-like serine proteases"/>
    <property type="match status" value="3"/>
</dbReference>
<keyword evidence="4" id="KW-1015">Disulfide bond</keyword>
<evidence type="ECO:0000256" key="4">
    <source>
        <dbReference type="ARBA" id="ARBA00023157"/>
    </source>
</evidence>
<keyword evidence="11" id="KW-1185">Reference proteome</keyword>
<keyword evidence="2" id="KW-0964">Secreted</keyword>
<evidence type="ECO:0000256" key="5">
    <source>
        <dbReference type="ARBA" id="ARBA00023180"/>
    </source>
</evidence>
<gene>
    <name evidence="10" type="ORF">L9F63_020603</name>
</gene>
<comment type="subcellular location">
    <subcellularLocation>
        <location evidence="1">Secreted</location>
    </subcellularLocation>
</comment>
<dbReference type="PANTHER" id="PTHR24258:SF129">
    <property type="entry name" value="LP15124P-RELATED"/>
    <property type="match status" value="1"/>
</dbReference>
<dbReference type="FunFam" id="2.40.10.10:FF:000038">
    <property type="entry name" value="Serine protease"/>
    <property type="match status" value="1"/>
</dbReference>
<evidence type="ECO:0000256" key="8">
    <source>
        <dbReference type="SAM" id="MobiDB-lite"/>
    </source>
</evidence>
<dbReference type="InterPro" id="IPR043504">
    <property type="entry name" value="Peptidase_S1_PA_chymotrypsin"/>
</dbReference>
<dbReference type="AlphaFoldDB" id="A0AAD7ZQV8"/>
<evidence type="ECO:0000256" key="7">
    <source>
        <dbReference type="ARBA" id="ARBA00076468"/>
    </source>
</evidence>
<dbReference type="InterPro" id="IPR018114">
    <property type="entry name" value="TRYPSIN_HIS"/>
</dbReference>
<dbReference type="PRINTS" id="PR00722">
    <property type="entry name" value="CHYMOTRYPSIN"/>
</dbReference>
<dbReference type="SMART" id="SM00020">
    <property type="entry name" value="Tryp_SPc"/>
    <property type="match status" value="1"/>
</dbReference>
<dbReference type="Pfam" id="PF18322">
    <property type="entry name" value="CLIP_1"/>
    <property type="match status" value="1"/>
</dbReference>
<dbReference type="FunFam" id="2.40.10.10:FF:000054">
    <property type="entry name" value="Complement C1r subcomponent"/>
    <property type="match status" value="1"/>
</dbReference>
<evidence type="ECO:0000259" key="9">
    <source>
        <dbReference type="PROSITE" id="PS50240"/>
    </source>
</evidence>
<protein>
    <recommendedName>
        <fullName evidence="6">Phenoloxidase-activating factor 2</fullName>
    </recommendedName>
    <alternativeName>
        <fullName evidence="7">Prophenoloxidase-activating factor II</fullName>
    </alternativeName>
</protein>
<comment type="caution">
    <text evidence="10">The sequence shown here is derived from an EMBL/GenBank/DDBJ whole genome shotgun (WGS) entry which is preliminary data.</text>
</comment>
<dbReference type="PANTHER" id="PTHR24258">
    <property type="entry name" value="SERINE PROTEASE-RELATED"/>
    <property type="match status" value="1"/>
</dbReference>
<feature type="region of interest" description="Disordered" evidence="8">
    <location>
        <begin position="142"/>
        <end position="168"/>
    </location>
</feature>
<reference evidence="10" key="2">
    <citation type="submission" date="2023-05" db="EMBL/GenBank/DDBJ databases">
        <authorList>
            <person name="Fouks B."/>
        </authorList>
    </citation>
    <scope>NUCLEOTIDE SEQUENCE</scope>
    <source>
        <strain evidence="10">Stay&amp;Tobe</strain>
        <tissue evidence="10">Testes</tissue>
    </source>
</reference>
<evidence type="ECO:0000313" key="10">
    <source>
        <dbReference type="EMBL" id="KAJ9585048.1"/>
    </source>
</evidence>
<evidence type="ECO:0000256" key="1">
    <source>
        <dbReference type="ARBA" id="ARBA00004613"/>
    </source>
</evidence>
<dbReference type="SUPFAM" id="SSF50494">
    <property type="entry name" value="Trypsin-like serine proteases"/>
    <property type="match status" value="2"/>
</dbReference>
<evidence type="ECO:0000256" key="6">
    <source>
        <dbReference type="ARBA" id="ARBA00068096"/>
    </source>
</evidence>
<feature type="non-terminal residue" evidence="10">
    <location>
        <position position="518"/>
    </location>
</feature>
<dbReference type="EMBL" id="JASPKZ010007315">
    <property type="protein sequence ID" value="KAJ9585048.1"/>
    <property type="molecule type" value="Genomic_DNA"/>
</dbReference>
<feature type="domain" description="Peptidase S1" evidence="9">
    <location>
        <begin position="245"/>
        <end position="501"/>
    </location>
</feature>
<dbReference type="GO" id="GO:0006508">
    <property type="term" value="P:proteolysis"/>
    <property type="evidence" value="ECO:0007669"/>
    <property type="project" value="InterPro"/>
</dbReference>
<evidence type="ECO:0000256" key="2">
    <source>
        <dbReference type="ARBA" id="ARBA00022525"/>
    </source>
</evidence>
<keyword evidence="3" id="KW-0732">Signal</keyword>
<dbReference type="InterPro" id="IPR001314">
    <property type="entry name" value="Peptidase_S1A"/>
</dbReference>
<feature type="non-terminal residue" evidence="10">
    <location>
        <position position="1"/>
    </location>
</feature>
<feature type="domain" description="Peptidase S1" evidence="9">
    <location>
        <begin position="1"/>
        <end position="126"/>
    </location>
</feature>
<reference evidence="10" key="1">
    <citation type="journal article" date="2023" name="IScience">
        <title>Live-bearing cockroach genome reveals convergent evolutionary mechanisms linked to viviparity in insects and beyond.</title>
        <authorList>
            <person name="Fouks B."/>
            <person name="Harrison M.C."/>
            <person name="Mikhailova A.A."/>
            <person name="Marchal E."/>
            <person name="English S."/>
            <person name="Carruthers M."/>
            <person name="Jennings E.C."/>
            <person name="Chiamaka E.L."/>
            <person name="Frigard R.A."/>
            <person name="Pippel M."/>
            <person name="Attardo G.M."/>
            <person name="Benoit J.B."/>
            <person name="Bornberg-Bauer E."/>
            <person name="Tobe S.S."/>
        </authorList>
    </citation>
    <scope>NUCLEOTIDE SEQUENCE</scope>
    <source>
        <strain evidence="10">Stay&amp;Tobe</strain>
    </source>
</reference>
<dbReference type="PROSITE" id="PS50240">
    <property type="entry name" value="TRYPSIN_DOM"/>
    <property type="match status" value="2"/>
</dbReference>
<keyword evidence="5" id="KW-0325">Glycoprotein</keyword>
<dbReference type="GO" id="GO:0005576">
    <property type="term" value="C:extracellular region"/>
    <property type="evidence" value="ECO:0007669"/>
    <property type="project" value="UniProtKB-SubCell"/>
</dbReference>
<evidence type="ECO:0000313" key="11">
    <source>
        <dbReference type="Proteomes" id="UP001233999"/>
    </source>
</evidence>
<name>A0AAD7ZQV8_DIPPU</name>
<accession>A0AAD7ZQV8</accession>